<keyword evidence="3 6" id="KW-0812">Transmembrane</keyword>
<feature type="domain" description="Endoplasmic reticulum vesicle transporter N-terminal" evidence="8">
    <location>
        <begin position="8"/>
        <end position="97"/>
    </location>
</feature>
<evidence type="ECO:0000313" key="10">
    <source>
        <dbReference type="Proteomes" id="UP000253472"/>
    </source>
</evidence>
<keyword evidence="6" id="KW-0931">ER-Golgi transport</keyword>
<dbReference type="Pfam" id="PF13850">
    <property type="entry name" value="ERGIC_N"/>
    <property type="match status" value="1"/>
</dbReference>
<dbReference type="STRING" id="5486.A0A367YHR3"/>
<name>A0A367YHR3_9ASCO</name>
<evidence type="ECO:0000259" key="7">
    <source>
        <dbReference type="Pfam" id="PF07970"/>
    </source>
</evidence>
<keyword evidence="6" id="KW-0813">Transport</keyword>
<reference evidence="9 10" key="1">
    <citation type="submission" date="2018-06" db="EMBL/GenBank/DDBJ databases">
        <title>Whole genome sequencing of Candida tropicalis (genome annotated by CSBL at Korea University).</title>
        <authorList>
            <person name="Ahn J."/>
        </authorList>
    </citation>
    <scope>NUCLEOTIDE SEQUENCE [LARGE SCALE GENOMIC DNA]</scope>
    <source>
        <strain evidence="9 10">ATCC 20962</strain>
    </source>
</reference>
<dbReference type="OrthoDB" id="270930at2759"/>
<evidence type="ECO:0000259" key="8">
    <source>
        <dbReference type="Pfam" id="PF13850"/>
    </source>
</evidence>
<dbReference type="Pfam" id="PF07970">
    <property type="entry name" value="COPIIcoated_ERV"/>
    <property type="match status" value="1"/>
</dbReference>
<sequence>MSSRPKLLSFDAFAKTVEDARIKTASGGIITLICILITLILIRNEYVDYTTIITRPELVVDRDINKQLDINLDVSFINLPCDLISIDLLDVTGDQQLNIIDSGLRKIRLLKNKQGDVIVNEVEDDEPALNRDVSLKDLAKGLPEGSDPNAYCGSCFGALPQDKKQYCCNDCATVRRAYAEKLWSFYDGENIEQCEREGYVNRLRERINNNEGCRIKGTTKINRVSGTMDFAPGASFNNEGRHFHDLSLYQKYKDKFNFDHVINHLSFGEIPANSKADEMFDSIHPLDDYQFMLHKKEHVTSYYLKVVATRYESLDMTKRIDTNQFSVITHDRPLRGGKDEDHQHTLHARGGIPGVNFNFDISPLKIINRQLYAKTWSGFVLGVISSIAGVLMVGTLLDRSVFAAQQAIKGKKDI</sequence>
<keyword evidence="4 6" id="KW-1133">Transmembrane helix</keyword>
<feature type="transmembrane region" description="Helical" evidence="6">
    <location>
        <begin position="20"/>
        <end position="42"/>
    </location>
</feature>
<dbReference type="GO" id="GO:0006890">
    <property type="term" value="P:retrograde vesicle-mediated transport, Golgi to endoplasmic reticulum"/>
    <property type="evidence" value="ECO:0007669"/>
    <property type="project" value="TreeGrafter"/>
</dbReference>
<keyword evidence="10" id="KW-1185">Reference proteome</keyword>
<comment type="function">
    <text evidence="6">Plays a role in transport between endoplasmic reticulum and Golgi.</text>
</comment>
<dbReference type="AlphaFoldDB" id="A0A367YHR3"/>
<dbReference type="GO" id="GO:0030134">
    <property type="term" value="C:COPII-coated ER to Golgi transport vesicle"/>
    <property type="evidence" value="ECO:0007669"/>
    <property type="project" value="TreeGrafter"/>
</dbReference>
<evidence type="ECO:0000256" key="4">
    <source>
        <dbReference type="ARBA" id="ARBA00022989"/>
    </source>
</evidence>
<comment type="subcellular location">
    <subcellularLocation>
        <location evidence="6">Endoplasmic reticulum membrane</location>
        <topology evidence="6">Multi-pass membrane protein</topology>
    </subcellularLocation>
    <subcellularLocation>
        <location evidence="6">Endoplasmic reticulum-Golgi intermediate compartment membrane</location>
        <topology evidence="6">Multi-pass membrane protein</topology>
    </subcellularLocation>
    <subcellularLocation>
        <location evidence="6">Golgi apparatus membrane</location>
        <topology evidence="6">Multi-pass membrane protein</topology>
    </subcellularLocation>
    <subcellularLocation>
        <location evidence="1">Membrane</location>
        <topology evidence="1">Multi-pass membrane protein</topology>
    </subcellularLocation>
</comment>
<dbReference type="PANTHER" id="PTHR10984">
    <property type="entry name" value="ENDOPLASMIC RETICULUM-GOLGI INTERMEDIATE COMPARTMENT PROTEIN"/>
    <property type="match status" value="1"/>
</dbReference>
<feature type="transmembrane region" description="Helical" evidence="6">
    <location>
        <begin position="376"/>
        <end position="397"/>
    </location>
</feature>
<keyword evidence="5 6" id="KW-0472">Membrane</keyword>
<evidence type="ECO:0000256" key="3">
    <source>
        <dbReference type="ARBA" id="ARBA00022692"/>
    </source>
</evidence>
<evidence type="ECO:0000256" key="2">
    <source>
        <dbReference type="ARBA" id="ARBA00005648"/>
    </source>
</evidence>
<proteinExistence type="inferred from homology"/>
<comment type="similarity">
    <text evidence="2 6">Belongs to the ERGIC family.</text>
</comment>
<dbReference type="GO" id="GO:0006888">
    <property type="term" value="P:endoplasmic reticulum to Golgi vesicle-mediated transport"/>
    <property type="evidence" value="ECO:0007669"/>
    <property type="project" value="UniProtKB-UniRule"/>
</dbReference>
<keyword evidence="6" id="KW-0333">Golgi apparatus</keyword>
<gene>
    <name evidence="9" type="primary">ERV46</name>
    <name evidence="9" type="ORF">Cantr_00903</name>
</gene>
<dbReference type="GO" id="GO:0000139">
    <property type="term" value="C:Golgi membrane"/>
    <property type="evidence" value="ECO:0007669"/>
    <property type="project" value="UniProtKB-SubCell"/>
</dbReference>
<dbReference type="InterPro" id="IPR039542">
    <property type="entry name" value="Erv_N"/>
</dbReference>
<organism evidence="9 10">
    <name type="scientific">Candida viswanathii</name>
    <dbReference type="NCBI Taxonomy" id="5486"/>
    <lineage>
        <taxon>Eukaryota</taxon>
        <taxon>Fungi</taxon>
        <taxon>Dikarya</taxon>
        <taxon>Ascomycota</taxon>
        <taxon>Saccharomycotina</taxon>
        <taxon>Pichiomycetes</taxon>
        <taxon>Debaryomycetaceae</taxon>
        <taxon>Candida/Lodderomyces clade</taxon>
        <taxon>Candida</taxon>
    </lineage>
</organism>
<evidence type="ECO:0000256" key="1">
    <source>
        <dbReference type="ARBA" id="ARBA00004141"/>
    </source>
</evidence>
<evidence type="ECO:0000256" key="6">
    <source>
        <dbReference type="RuleBase" id="RU369013"/>
    </source>
</evidence>
<keyword evidence="6" id="KW-0256">Endoplasmic reticulum</keyword>
<dbReference type="Proteomes" id="UP000253472">
    <property type="component" value="Unassembled WGS sequence"/>
</dbReference>
<dbReference type="InterPro" id="IPR012936">
    <property type="entry name" value="Erv_C"/>
</dbReference>
<evidence type="ECO:0000313" key="9">
    <source>
        <dbReference type="EMBL" id="RCK65230.1"/>
    </source>
</evidence>
<evidence type="ECO:0000256" key="5">
    <source>
        <dbReference type="ARBA" id="ARBA00023136"/>
    </source>
</evidence>
<accession>A0A367YHR3</accession>
<dbReference type="PANTHER" id="PTHR10984:SF25">
    <property type="entry name" value="ENDOPLASMIC RETICULUM-GOLGI INTERMEDIATE COMPARTMENT PROTEIN 3"/>
    <property type="match status" value="1"/>
</dbReference>
<feature type="domain" description="Endoplasmic reticulum vesicle transporter C-terminal" evidence="7">
    <location>
        <begin position="155"/>
        <end position="398"/>
    </location>
</feature>
<dbReference type="GO" id="GO:0033116">
    <property type="term" value="C:endoplasmic reticulum-Golgi intermediate compartment membrane"/>
    <property type="evidence" value="ECO:0007669"/>
    <property type="project" value="UniProtKB-SubCell"/>
</dbReference>
<dbReference type="EMBL" id="QLNQ01000021">
    <property type="protein sequence ID" value="RCK65230.1"/>
    <property type="molecule type" value="Genomic_DNA"/>
</dbReference>
<comment type="caution">
    <text evidence="9">The sequence shown here is derived from an EMBL/GenBank/DDBJ whole genome shotgun (WGS) entry which is preliminary data.</text>
</comment>
<dbReference type="GO" id="GO:0005789">
    <property type="term" value="C:endoplasmic reticulum membrane"/>
    <property type="evidence" value="ECO:0007669"/>
    <property type="project" value="UniProtKB-SubCell"/>
</dbReference>
<protein>
    <recommendedName>
        <fullName evidence="6">Endoplasmic reticulum-Golgi intermediate compartment protein</fullName>
    </recommendedName>
</protein>
<dbReference type="InterPro" id="IPR045888">
    <property type="entry name" value="Erv"/>
</dbReference>